<reference evidence="2 3" key="1">
    <citation type="submission" date="2018-10" db="EMBL/GenBank/DDBJ databases">
        <title>Isolation, diversity and antibacterial activity of antinobacteria from the wheat rhizosphere soil.</title>
        <authorList>
            <person name="Sun T."/>
        </authorList>
    </citation>
    <scope>NUCLEOTIDE SEQUENCE [LARGE SCALE GENOMIC DNA]</scope>
    <source>
        <strain evidence="2 3">SJ-23</strain>
    </source>
</reference>
<evidence type="ECO:0000313" key="3">
    <source>
        <dbReference type="Proteomes" id="UP000275048"/>
    </source>
</evidence>
<dbReference type="OrthoDB" id="582586at2"/>
<dbReference type="InterPro" id="IPR032710">
    <property type="entry name" value="NTF2-like_dom_sf"/>
</dbReference>
<dbReference type="SUPFAM" id="SSF54427">
    <property type="entry name" value="NTF2-like"/>
    <property type="match status" value="1"/>
</dbReference>
<proteinExistence type="predicted"/>
<comment type="caution">
    <text evidence="2">The sequence shown here is derived from an EMBL/GenBank/DDBJ whole genome shotgun (WGS) entry which is preliminary data.</text>
</comment>
<keyword evidence="3" id="KW-1185">Reference proteome</keyword>
<dbReference type="Pfam" id="PF14534">
    <property type="entry name" value="DUF4440"/>
    <property type="match status" value="1"/>
</dbReference>
<dbReference type="EMBL" id="RHHB01000028">
    <property type="protein sequence ID" value="RNB46939.1"/>
    <property type="molecule type" value="Genomic_DNA"/>
</dbReference>
<feature type="domain" description="DUF4440" evidence="1">
    <location>
        <begin position="32"/>
        <end position="129"/>
    </location>
</feature>
<evidence type="ECO:0000259" key="1">
    <source>
        <dbReference type="Pfam" id="PF14534"/>
    </source>
</evidence>
<gene>
    <name evidence="2" type="ORF">EDM22_13160</name>
</gene>
<accession>A0A3M8A6T2</accession>
<dbReference type="Proteomes" id="UP000275048">
    <property type="component" value="Unassembled WGS sequence"/>
</dbReference>
<evidence type="ECO:0000313" key="2">
    <source>
        <dbReference type="EMBL" id="RNB46939.1"/>
    </source>
</evidence>
<name>A0A3M8A6T2_9MICO</name>
<dbReference type="AlphaFoldDB" id="A0A3M8A6T2"/>
<organism evidence="2 3">
    <name type="scientific">Agromyces tardus</name>
    <dbReference type="NCBI Taxonomy" id="2583849"/>
    <lineage>
        <taxon>Bacteria</taxon>
        <taxon>Bacillati</taxon>
        <taxon>Actinomycetota</taxon>
        <taxon>Actinomycetes</taxon>
        <taxon>Micrococcales</taxon>
        <taxon>Microbacteriaceae</taxon>
        <taxon>Agromyces</taxon>
    </lineage>
</organism>
<dbReference type="InterPro" id="IPR027843">
    <property type="entry name" value="DUF4440"/>
</dbReference>
<protein>
    <submittedName>
        <fullName evidence="2">Nuclear transport factor 2 family protein</fullName>
    </submittedName>
</protein>
<sequence>MPRALPRGHPRGYGGQMTEITDDLPARLLHEEHAGWRAILEGHGGEHYARAMTRDALMVVEGAVLDRDEVLKAFRSAPPWDSYELHEPAIIRLGDRAGMLVYRAVARRGDDVSNLRMSTTYLYDDGAWHVAAHQQTAA</sequence>
<dbReference type="Gene3D" id="3.10.450.50">
    <property type="match status" value="1"/>
</dbReference>